<keyword evidence="4 8" id="KW-0812">Transmembrane</keyword>
<feature type="transmembrane region" description="Helical" evidence="8">
    <location>
        <begin position="487"/>
        <end position="505"/>
    </location>
</feature>
<proteinExistence type="inferred from homology"/>
<keyword evidence="7 8" id="KW-0472">Membrane</keyword>
<dbReference type="PANTHER" id="PTHR22760:SF4">
    <property type="entry name" value="GPI MANNOSYLTRANSFERASE 3"/>
    <property type="match status" value="1"/>
</dbReference>
<dbReference type="Pfam" id="PF03901">
    <property type="entry name" value="Glyco_transf_22"/>
    <property type="match status" value="1"/>
</dbReference>
<evidence type="ECO:0000256" key="5">
    <source>
        <dbReference type="ARBA" id="ARBA00022824"/>
    </source>
</evidence>
<dbReference type="GO" id="GO:0005789">
    <property type="term" value="C:endoplasmic reticulum membrane"/>
    <property type="evidence" value="ECO:0007669"/>
    <property type="project" value="UniProtKB-SubCell"/>
</dbReference>
<feature type="transmembrane region" description="Helical" evidence="8">
    <location>
        <begin position="219"/>
        <end position="238"/>
    </location>
</feature>
<dbReference type="PANTHER" id="PTHR22760">
    <property type="entry name" value="GLYCOSYLTRANSFERASE"/>
    <property type="match status" value="1"/>
</dbReference>
<evidence type="ECO:0000256" key="4">
    <source>
        <dbReference type="ARBA" id="ARBA00022692"/>
    </source>
</evidence>
<feature type="transmembrane region" description="Helical" evidence="8">
    <location>
        <begin position="511"/>
        <end position="529"/>
    </location>
</feature>
<sequence>MQGSWWSADRLAAVQQAAKIAQSRESLRLADNLVAAMVACLADVVCRQRSREQLPPGTDVPPSTRIPRALLSMHGRDTQDIEALPSQLPPASPDGSLQGTPNLRGPLDALPQAAPGTSGALNTNIRVESSGVRIGRTISRSSTIDLTTSLPCSDSEIDIDSVMRLVGCSREVRGRRRGQEEGPFIAANQRKVGRGWEKEEGAIYSSQSEESRTMKPVKIFLMFLVYRIMSIFLVQTMYVPDEYWQSLEVAHKIAFGYGHLTWEWTHGIRSFFYPGCITILYKLLELLNLDYVFSLVTVPRLAQALLSSLGDFYFWKWYSNETRTSGLWAAYSFATSWFWFYCASRTLTNTIETVLTIFGLYCFPWHSIRKEKEACVTRPTAFVYWLPLFAYELMSSKDKMKLVLHHYMSFGFVLGLSLFFLDTFFYGRWIFTPWNFLKVNILSGIGSFYGSHPVYWYFIIGIPAVLGFHLIPFIISIFKSWQNPKESSIETLLIAVVTWTIFIFSVKIWTVTLVLLLNTVLPGIFFGIAHNRGTLDVMNVLAKVGAKYPTQTSLLFLMPCHSTPLYR</sequence>
<organism evidence="10">
    <name type="scientific">Timema shepardi</name>
    <name type="common">Walking stick</name>
    <dbReference type="NCBI Taxonomy" id="629360"/>
    <lineage>
        <taxon>Eukaryota</taxon>
        <taxon>Metazoa</taxon>
        <taxon>Ecdysozoa</taxon>
        <taxon>Arthropoda</taxon>
        <taxon>Hexapoda</taxon>
        <taxon>Insecta</taxon>
        <taxon>Pterygota</taxon>
        <taxon>Neoptera</taxon>
        <taxon>Polyneoptera</taxon>
        <taxon>Phasmatodea</taxon>
        <taxon>Timematodea</taxon>
        <taxon>Timematoidea</taxon>
        <taxon>Timematidae</taxon>
        <taxon>Timema</taxon>
    </lineage>
</organism>
<dbReference type="AlphaFoldDB" id="A0A7R9G0I2"/>
<evidence type="ECO:0000256" key="8">
    <source>
        <dbReference type="RuleBase" id="RU363075"/>
    </source>
</evidence>
<keyword evidence="3" id="KW-0808">Transferase</keyword>
<feature type="transmembrane region" description="Helical" evidence="8">
    <location>
        <begin position="454"/>
        <end position="475"/>
    </location>
</feature>
<keyword evidence="5 8" id="KW-0256">Endoplasmic reticulum</keyword>
<evidence type="ECO:0000256" key="6">
    <source>
        <dbReference type="ARBA" id="ARBA00022989"/>
    </source>
</evidence>
<evidence type="ECO:0000256" key="3">
    <source>
        <dbReference type="ARBA" id="ARBA00022679"/>
    </source>
</evidence>
<evidence type="ECO:0000256" key="9">
    <source>
        <dbReference type="SAM" id="MobiDB-lite"/>
    </source>
</evidence>
<dbReference type="GO" id="GO:0006506">
    <property type="term" value="P:GPI anchor biosynthetic process"/>
    <property type="evidence" value="ECO:0007669"/>
    <property type="project" value="TreeGrafter"/>
</dbReference>
<dbReference type="EMBL" id="OC002074">
    <property type="protein sequence ID" value="CAD7261238.1"/>
    <property type="molecule type" value="Genomic_DNA"/>
</dbReference>
<feature type="transmembrane region" description="Helical" evidence="8">
    <location>
        <begin position="407"/>
        <end position="427"/>
    </location>
</feature>
<keyword evidence="2 8" id="KW-0328">Glycosyltransferase</keyword>
<evidence type="ECO:0000256" key="2">
    <source>
        <dbReference type="ARBA" id="ARBA00022676"/>
    </source>
</evidence>
<gene>
    <name evidence="10" type="ORF">TSIB3V08_LOCUS5382</name>
</gene>
<reference evidence="10" key="1">
    <citation type="submission" date="2020-11" db="EMBL/GenBank/DDBJ databases">
        <authorList>
            <person name="Tran Van P."/>
        </authorList>
    </citation>
    <scope>NUCLEOTIDE SEQUENCE</scope>
</reference>
<feature type="region of interest" description="Disordered" evidence="9">
    <location>
        <begin position="83"/>
        <end position="122"/>
    </location>
</feature>
<name>A0A7R9G0I2_TIMSH</name>
<dbReference type="GO" id="GO:0000026">
    <property type="term" value="F:alpha-1,2-mannosyltransferase activity"/>
    <property type="evidence" value="ECO:0007669"/>
    <property type="project" value="TreeGrafter"/>
</dbReference>
<comment type="subcellular location">
    <subcellularLocation>
        <location evidence="1 8">Endoplasmic reticulum membrane</location>
        <topology evidence="1 8">Multi-pass membrane protein</topology>
    </subcellularLocation>
</comment>
<keyword evidence="6 8" id="KW-1133">Transmembrane helix</keyword>
<accession>A0A7R9G0I2</accession>
<evidence type="ECO:0000256" key="7">
    <source>
        <dbReference type="ARBA" id="ARBA00023136"/>
    </source>
</evidence>
<comment type="similarity">
    <text evidence="8">Belongs to the glycosyltransferase 22 family.</text>
</comment>
<evidence type="ECO:0000256" key="1">
    <source>
        <dbReference type="ARBA" id="ARBA00004477"/>
    </source>
</evidence>
<dbReference type="EC" id="2.4.1.-" evidence="8"/>
<evidence type="ECO:0000313" key="10">
    <source>
        <dbReference type="EMBL" id="CAD7261238.1"/>
    </source>
</evidence>
<dbReference type="InterPro" id="IPR005599">
    <property type="entry name" value="GPI_mannosylTrfase"/>
</dbReference>
<protein>
    <recommendedName>
        <fullName evidence="8">Mannosyltransferase</fullName>
        <ecNumber evidence="8">2.4.1.-</ecNumber>
    </recommendedName>
</protein>